<gene>
    <name evidence="4" type="ORF">ACJMK2_025528</name>
</gene>
<dbReference type="Gene3D" id="2.60.40.10">
    <property type="entry name" value="Immunoglobulins"/>
    <property type="match status" value="2"/>
</dbReference>
<feature type="domain" description="Ig-like" evidence="3">
    <location>
        <begin position="180"/>
        <end position="262"/>
    </location>
</feature>
<dbReference type="Proteomes" id="UP001634394">
    <property type="component" value="Unassembled WGS sequence"/>
</dbReference>
<proteinExistence type="predicted"/>
<keyword evidence="2" id="KW-0472">Membrane</keyword>
<keyword evidence="5" id="KW-1185">Reference proteome</keyword>
<comment type="caution">
    <text evidence="4">The sequence shown here is derived from an EMBL/GenBank/DDBJ whole genome shotgun (WGS) entry which is preliminary data.</text>
</comment>
<evidence type="ECO:0000313" key="5">
    <source>
        <dbReference type="Proteomes" id="UP001634394"/>
    </source>
</evidence>
<keyword evidence="2" id="KW-0812">Transmembrane</keyword>
<dbReference type="CDD" id="cd00096">
    <property type="entry name" value="Ig"/>
    <property type="match status" value="2"/>
</dbReference>
<dbReference type="InterPro" id="IPR003598">
    <property type="entry name" value="Ig_sub2"/>
</dbReference>
<accession>A0ABD3XKA3</accession>
<evidence type="ECO:0000313" key="4">
    <source>
        <dbReference type="EMBL" id="KAL3885472.1"/>
    </source>
</evidence>
<organism evidence="4 5">
    <name type="scientific">Sinanodonta woodiana</name>
    <name type="common">Chinese pond mussel</name>
    <name type="synonym">Anodonta woodiana</name>
    <dbReference type="NCBI Taxonomy" id="1069815"/>
    <lineage>
        <taxon>Eukaryota</taxon>
        <taxon>Metazoa</taxon>
        <taxon>Spiralia</taxon>
        <taxon>Lophotrochozoa</taxon>
        <taxon>Mollusca</taxon>
        <taxon>Bivalvia</taxon>
        <taxon>Autobranchia</taxon>
        <taxon>Heteroconchia</taxon>
        <taxon>Palaeoheterodonta</taxon>
        <taxon>Unionida</taxon>
        <taxon>Unionoidea</taxon>
        <taxon>Unionidae</taxon>
        <taxon>Unioninae</taxon>
        <taxon>Sinanodonta</taxon>
    </lineage>
</organism>
<evidence type="ECO:0000256" key="2">
    <source>
        <dbReference type="SAM" id="Phobius"/>
    </source>
</evidence>
<dbReference type="InterPro" id="IPR008160">
    <property type="entry name" value="Collagen"/>
</dbReference>
<dbReference type="AlphaFoldDB" id="A0ABD3XKA3"/>
<feature type="compositionally biased region" description="Basic and acidic residues" evidence="1">
    <location>
        <begin position="72"/>
        <end position="81"/>
    </location>
</feature>
<evidence type="ECO:0000259" key="3">
    <source>
        <dbReference type="PROSITE" id="PS50835"/>
    </source>
</evidence>
<dbReference type="PANTHER" id="PTHR45080:SF32">
    <property type="entry name" value="MAM DOMAIN CONTAINING GLYCOSYLPHOSPHATIDYLINOSITOL ANCHOR 1"/>
    <property type="match status" value="1"/>
</dbReference>
<keyword evidence="2" id="KW-1133">Transmembrane helix</keyword>
<dbReference type="EMBL" id="JBJQND010000002">
    <property type="protein sequence ID" value="KAL3885472.1"/>
    <property type="molecule type" value="Genomic_DNA"/>
</dbReference>
<dbReference type="InterPro" id="IPR013783">
    <property type="entry name" value="Ig-like_fold"/>
</dbReference>
<name>A0ABD3XKA3_SINWO</name>
<protein>
    <recommendedName>
        <fullName evidence="3">Ig-like domain-containing protein</fullName>
    </recommendedName>
</protein>
<reference evidence="4 5" key="1">
    <citation type="submission" date="2024-11" db="EMBL/GenBank/DDBJ databases">
        <title>Chromosome-level genome assembly of the freshwater bivalve Anodonta woodiana.</title>
        <authorList>
            <person name="Chen X."/>
        </authorList>
    </citation>
    <scope>NUCLEOTIDE SEQUENCE [LARGE SCALE GENOMIC DNA]</scope>
    <source>
        <strain evidence="4">MN2024</strain>
        <tissue evidence="4">Gills</tissue>
    </source>
</reference>
<feature type="domain" description="Ig-like" evidence="3">
    <location>
        <begin position="268"/>
        <end position="361"/>
    </location>
</feature>
<feature type="compositionally biased region" description="Polar residues" evidence="1">
    <location>
        <begin position="88"/>
        <end position="98"/>
    </location>
</feature>
<dbReference type="Pfam" id="PF13927">
    <property type="entry name" value="Ig_3"/>
    <property type="match status" value="2"/>
</dbReference>
<dbReference type="InterPro" id="IPR003599">
    <property type="entry name" value="Ig_sub"/>
</dbReference>
<dbReference type="InterPro" id="IPR007110">
    <property type="entry name" value="Ig-like_dom"/>
</dbReference>
<dbReference type="SMART" id="SM00409">
    <property type="entry name" value="IG"/>
    <property type="match status" value="2"/>
</dbReference>
<dbReference type="PANTHER" id="PTHR45080">
    <property type="entry name" value="CONTACTIN 5"/>
    <property type="match status" value="1"/>
</dbReference>
<sequence length="368" mass="39394">MDKSSKPLSSSQHPATSPSWLTVLAVLTFIHTSAFITVTVLQFSDLMTIDEEENNLRQTILHLAAEVNSGSNDREKITPRDTDEEVSSQKNSIHSNQVGNHKRATSIFSDILMAQGEHGDKGLLGEKGAVGELGDPGLQGVKGDTGDIGSTGHKGATGEQGKKGLDVKPIIGDCDCLKKPAFDVPSASDYVVSPLSQSAEFPCNATGFPTPFVTITKTASSGKHGVQNVPGYIFIQSEADYGTYTCTAENVFGKALKQVTIVKTGEKPAILRIPFDNVYQLRTNVTYVCDAFGMPPPEVRFLKDGQEVNSTSRLRLIKATRLNGTSVTLLFQNLDASDIGTYACTAINALGEITSQPFQLNATTNIHG</sequence>
<dbReference type="InterPro" id="IPR050958">
    <property type="entry name" value="Cell_Adh-Cytoskel_Orgn"/>
</dbReference>
<dbReference type="InterPro" id="IPR036179">
    <property type="entry name" value="Ig-like_dom_sf"/>
</dbReference>
<evidence type="ECO:0000256" key="1">
    <source>
        <dbReference type="SAM" id="MobiDB-lite"/>
    </source>
</evidence>
<dbReference type="PROSITE" id="PS50835">
    <property type="entry name" value="IG_LIKE"/>
    <property type="match status" value="2"/>
</dbReference>
<feature type="region of interest" description="Disordered" evidence="1">
    <location>
        <begin position="67"/>
        <end position="98"/>
    </location>
</feature>
<feature type="transmembrane region" description="Helical" evidence="2">
    <location>
        <begin position="20"/>
        <end position="41"/>
    </location>
</feature>
<dbReference type="Pfam" id="PF01391">
    <property type="entry name" value="Collagen"/>
    <property type="match status" value="1"/>
</dbReference>
<dbReference type="SMART" id="SM00408">
    <property type="entry name" value="IGc2"/>
    <property type="match status" value="2"/>
</dbReference>
<feature type="region of interest" description="Disordered" evidence="1">
    <location>
        <begin position="134"/>
        <end position="162"/>
    </location>
</feature>
<dbReference type="SUPFAM" id="SSF48726">
    <property type="entry name" value="Immunoglobulin"/>
    <property type="match status" value="2"/>
</dbReference>